<keyword evidence="4 6" id="KW-0464">Manganese</keyword>
<evidence type="ECO:0000256" key="3">
    <source>
        <dbReference type="ARBA" id="ARBA00022801"/>
    </source>
</evidence>
<comment type="cofactor">
    <cofactor evidence="6">
        <name>Mn(2+)</name>
        <dbReference type="ChEBI" id="CHEBI:29035"/>
    </cofactor>
</comment>
<dbReference type="EC" id="3.5.4.2" evidence="2 6"/>
<keyword evidence="3 6" id="KW-0378">Hydrolase</keyword>
<dbReference type="InterPro" id="IPR006680">
    <property type="entry name" value="Amidohydro-rel"/>
</dbReference>
<dbReference type="RefSeq" id="WP_212192303.1">
    <property type="nucleotide sequence ID" value="NZ_JAGTAR010000029.1"/>
</dbReference>
<evidence type="ECO:0000313" key="10">
    <source>
        <dbReference type="Proteomes" id="UP000679220"/>
    </source>
</evidence>
<gene>
    <name evidence="6 9" type="primary">ade</name>
    <name evidence="9" type="ORF">KDU71_17070</name>
</gene>
<dbReference type="Pfam" id="PF13382">
    <property type="entry name" value="Adenine_deam_C"/>
    <property type="match status" value="1"/>
</dbReference>
<dbReference type="Pfam" id="PF01979">
    <property type="entry name" value="Amidohydro_1"/>
    <property type="match status" value="1"/>
</dbReference>
<evidence type="ECO:0000256" key="6">
    <source>
        <dbReference type="HAMAP-Rule" id="MF_01518"/>
    </source>
</evidence>
<comment type="caution">
    <text evidence="9">The sequence shown here is derived from an EMBL/GenBank/DDBJ whole genome shotgun (WGS) entry which is preliminary data.</text>
</comment>
<sequence>MKISGNIVDVINNEIFPGVIEVVNNTIISISKNTNTYSNYILPGLVDSHVHIESSMLTPSRFAQLVVPRGTVGVVSDPHEIANVMGVKGVEYMIQDAKNVPLKCYFGVPSCVPATNFETSGYEITEKDVEYLLENGAPFLAEMMNFPGVIHDDKSVWNKLKLAQKFKVPIDGHAPGLRGEELKKYASGGITTDHESFSIDEALDKIKYGIKSQIREGSAARNFEALHPLITKEPFNTMLCTDDSHPDLILAKGHIDRLVRLGLTKGYSIFEMYQVAVVNPVKHYNLPVGLLQEGDSADFIIVDNLSDFNVLSTYIDGKKVAEDGQALFELSSSNVINNFNCTPITLDGVKVVAPMDNPILRLMVAEDGELLTEQVFWNTSYQKGEEIQSSLDDDILKIVVVNRYKDTQPVVGFIKNFGLSKGALASSVAHDSHNIVAIGCDDMSLVRAINVIIDAKGGIVATDSNEEKLLKLPVAGLMSIEKGEEVAKQYTAINRFVANMGCDMKAPFMTLAFMSLLVIPSIKIGDKGLFDVNTFSFTSLFVDDK</sequence>
<dbReference type="GO" id="GO:0000034">
    <property type="term" value="F:adenine deaminase activity"/>
    <property type="evidence" value="ECO:0007669"/>
    <property type="project" value="UniProtKB-UniRule"/>
</dbReference>
<proteinExistence type="inferred from homology"/>
<comment type="catalytic activity">
    <reaction evidence="5 6">
        <text>adenine + H2O + H(+) = hypoxanthine + NH4(+)</text>
        <dbReference type="Rhea" id="RHEA:23688"/>
        <dbReference type="ChEBI" id="CHEBI:15377"/>
        <dbReference type="ChEBI" id="CHEBI:15378"/>
        <dbReference type="ChEBI" id="CHEBI:16708"/>
        <dbReference type="ChEBI" id="CHEBI:17368"/>
        <dbReference type="ChEBI" id="CHEBI:28938"/>
        <dbReference type="EC" id="3.5.4.2"/>
    </reaction>
</comment>
<dbReference type="Proteomes" id="UP000679220">
    <property type="component" value="Unassembled WGS sequence"/>
</dbReference>
<dbReference type="SUPFAM" id="SSF51556">
    <property type="entry name" value="Metallo-dependent hydrolases"/>
    <property type="match status" value="1"/>
</dbReference>
<dbReference type="Gene3D" id="3.20.20.140">
    <property type="entry name" value="Metal-dependent hydrolases"/>
    <property type="match status" value="1"/>
</dbReference>
<accession>A0A941IZ88</accession>
<dbReference type="InterPro" id="IPR011059">
    <property type="entry name" value="Metal-dep_hydrolase_composite"/>
</dbReference>
<evidence type="ECO:0000256" key="5">
    <source>
        <dbReference type="ARBA" id="ARBA00047720"/>
    </source>
</evidence>
<dbReference type="Gene3D" id="2.30.40.10">
    <property type="entry name" value="Urease, subunit C, domain 1"/>
    <property type="match status" value="1"/>
</dbReference>
<dbReference type="HAMAP" id="MF_01518">
    <property type="entry name" value="Adenine_deamin"/>
    <property type="match status" value="1"/>
</dbReference>
<dbReference type="InterPro" id="IPR026912">
    <property type="entry name" value="Adenine_deam_C"/>
</dbReference>
<dbReference type="InterPro" id="IPR006679">
    <property type="entry name" value="Adenine_deam"/>
</dbReference>
<evidence type="ECO:0000259" key="8">
    <source>
        <dbReference type="Pfam" id="PF13382"/>
    </source>
</evidence>
<dbReference type="GO" id="GO:0006146">
    <property type="term" value="P:adenine catabolic process"/>
    <property type="evidence" value="ECO:0007669"/>
    <property type="project" value="InterPro"/>
</dbReference>
<dbReference type="PANTHER" id="PTHR11113:SF2">
    <property type="entry name" value="ADENINE DEAMINASE"/>
    <property type="match status" value="1"/>
</dbReference>
<evidence type="ECO:0000313" key="9">
    <source>
        <dbReference type="EMBL" id="MBR8537283.1"/>
    </source>
</evidence>
<comment type="similarity">
    <text evidence="1 6">Belongs to the metallo-dependent hydrolases superfamily. Adenine deaminase family.</text>
</comment>
<evidence type="ECO:0000256" key="4">
    <source>
        <dbReference type="ARBA" id="ARBA00023211"/>
    </source>
</evidence>
<dbReference type="PANTHER" id="PTHR11113">
    <property type="entry name" value="N-ACETYLGLUCOSAMINE-6-PHOSPHATE DEACETYLASE"/>
    <property type="match status" value="1"/>
</dbReference>
<dbReference type="InterPro" id="IPR032466">
    <property type="entry name" value="Metal_Hydrolase"/>
</dbReference>
<dbReference type="NCBIfam" id="TIGR01178">
    <property type="entry name" value="ade"/>
    <property type="match status" value="1"/>
</dbReference>
<feature type="domain" description="Adenine deaminase C-terminal" evidence="8">
    <location>
        <begin position="370"/>
        <end position="535"/>
    </location>
</feature>
<reference evidence="9" key="2">
    <citation type="submission" date="2021-04" db="EMBL/GenBank/DDBJ databases">
        <authorList>
            <person name="Zhang T."/>
            <person name="Zhang Y."/>
            <person name="Lu D."/>
            <person name="Zuo D."/>
            <person name="Du Z."/>
        </authorList>
    </citation>
    <scope>NUCLEOTIDE SEQUENCE</scope>
    <source>
        <strain evidence="9">JR1</strain>
    </source>
</reference>
<name>A0A941IZ88_9BACT</name>
<evidence type="ECO:0000259" key="7">
    <source>
        <dbReference type="Pfam" id="PF01979"/>
    </source>
</evidence>
<evidence type="ECO:0000256" key="1">
    <source>
        <dbReference type="ARBA" id="ARBA00006773"/>
    </source>
</evidence>
<organism evidence="9 10">
    <name type="scientific">Carboxylicivirga sediminis</name>
    <dbReference type="NCBI Taxonomy" id="2006564"/>
    <lineage>
        <taxon>Bacteria</taxon>
        <taxon>Pseudomonadati</taxon>
        <taxon>Bacteroidota</taxon>
        <taxon>Bacteroidia</taxon>
        <taxon>Marinilabiliales</taxon>
        <taxon>Marinilabiliaceae</taxon>
        <taxon>Carboxylicivirga</taxon>
    </lineage>
</organism>
<reference evidence="9" key="1">
    <citation type="journal article" date="2018" name="Int. J. Syst. Evol. Microbiol.">
        <title>Carboxylicivirga sediminis sp. nov., isolated from coastal sediment.</title>
        <authorList>
            <person name="Wang F.Q."/>
            <person name="Ren L.H."/>
            <person name="Zou R.J."/>
            <person name="Sun Y.Z."/>
            <person name="Liu X.J."/>
            <person name="Jiang F."/>
            <person name="Liu L.J."/>
        </authorList>
    </citation>
    <scope>NUCLEOTIDE SEQUENCE</scope>
    <source>
        <strain evidence="9">JR1</strain>
    </source>
</reference>
<dbReference type="AlphaFoldDB" id="A0A941IZ88"/>
<evidence type="ECO:0000256" key="2">
    <source>
        <dbReference type="ARBA" id="ARBA00012782"/>
    </source>
</evidence>
<protein>
    <recommendedName>
        <fullName evidence="2 6">Adenine deaminase</fullName>
        <shortName evidence="6">Adenase</shortName>
        <shortName evidence="6">Adenine aminase</shortName>
        <ecNumber evidence="2 6">3.5.4.2</ecNumber>
    </recommendedName>
</protein>
<keyword evidence="10" id="KW-1185">Reference proteome</keyword>
<feature type="domain" description="Amidohydrolase-related" evidence="7">
    <location>
        <begin position="40"/>
        <end position="320"/>
    </location>
</feature>
<dbReference type="SUPFAM" id="SSF51338">
    <property type="entry name" value="Composite domain of metallo-dependent hydrolases"/>
    <property type="match status" value="1"/>
</dbReference>
<dbReference type="EMBL" id="JAGTAR010000029">
    <property type="protein sequence ID" value="MBR8537283.1"/>
    <property type="molecule type" value="Genomic_DNA"/>
</dbReference>
<dbReference type="CDD" id="cd01295">
    <property type="entry name" value="AdeC"/>
    <property type="match status" value="1"/>
</dbReference>